<evidence type="ECO:0000313" key="4">
    <source>
        <dbReference type="Proteomes" id="UP000036426"/>
    </source>
</evidence>
<dbReference type="Pfam" id="PF11042">
    <property type="entry name" value="DUF2750"/>
    <property type="match status" value="1"/>
</dbReference>
<dbReference type="OrthoDB" id="5916942at2"/>
<evidence type="ECO:0000313" key="1">
    <source>
        <dbReference type="EMBL" id="GAL04211.1"/>
    </source>
</evidence>
<sequence>MTKLTADIQANCELFVTETKETQQVWGLCNEEGDWLSVDSSEFEESEVMPFWSNQADAALHCVDEWAEFVSVMIPLDVFVEDWMITLSEDGVLVGLNWTAELEGSEKEPSDVAKLYL</sequence>
<keyword evidence="4" id="KW-1185">Reference proteome</keyword>
<dbReference type="STRING" id="754436.JCM19237_2362"/>
<dbReference type="InterPro" id="IPR021284">
    <property type="entry name" value="DUF2750"/>
</dbReference>
<reference evidence="1 3" key="1">
    <citation type="journal article" date="2014" name="Genome Announc.">
        <title>Draft Genome Sequences of Two Vibrionaceae Species, Vibrio ponticus C121 and Photobacterium aphoticum C119, Isolated as Coral Reef Microbiota.</title>
        <authorList>
            <person name="Al-saari N."/>
            <person name="Meirelles P.M."/>
            <person name="Mino S."/>
            <person name="Suda W."/>
            <person name="Oshima K."/>
            <person name="Hattori M."/>
            <person name="Ohkuma M."/>
            <person name="Thompson F.L."/>
            <person name="Gomez-Gil B."/>
            <person name="Sawabe T."/>
            <person name="Sawabe T."/>
        </authorList>
    </citation>
    <scope>NUCLEOTIDE SEQUENCE [LARGE SCALE GENOMIC DNA]</scope>
    <source>
        <strain evidence="1 3">JCM 19237</strain>
    </source>
</reference>
<gene>
    <name evidence="2" type="ORF">ABT58_13110</name>
    <name evidence="1" type="ORF">JCM19237_2362</name>
</gene>
<reference evidence="2 4" key="2">
    <citation type="submission" date="2015-05" db="EMBL/GenBank/DDBJ databases">
        <title>Photobacterium galathea sp. nov.</title>
        <authorList>
            <person name="Machado H."/>
            <person name="Gram L."/>
        </authorList>
    </citation>
    <scope>NUCLEOTIDE SEQUENCE [LARGE SCALE GENOMIC DNA]</scope>
    <source>
        <strain evidence="2 4">DSM 25995</strain>
    </source>
</reference>
<dbReference type="RefSeq" id="WP_047874874.1">
    <property type="nucleotide sequence ID" value="NZ_BMYC01000003.1"/>
</dbReference>
<accession>A0A090QMQ1</accession>
<name>A0A090QMQ1_9GAMM</name>
<proteinExistence type="predicted"/>
<dbReference type="EMBL" id="LDOV01000023">
    <property type="protein sequence ID" value="KLV00300.1"/>
    <property type="molecule type" value="Genomic_DNA"/>
</dbReference>
<comment type="caution">
    <text evidence="1">The sequence shown here is derived from an EMBL/GenBank/DDBJ whole genome shotgun (WGS) entry which is preliminary data.</text>
</comment>
<organism evidence="1 3">
    <name type="scientific">Photobacterium aphoticum</name>
    <dbReference type="NCBI Taxonomy" id="754436"/>
    <lineage>
        <taxon>Bacteria</taxon>
        <taxon>Pseudomonadati</taxon>
        <taxon>Pseudomonadota</taxon>
        <taxon>Gammaproteobacteria</taxon>
        <taxon>Vibrionales</taxon>
        <taxon>Vibrionaceae</taxon>
        <taxon>Photobacterium</taxon>
    </lineage>
</organism>
<dbReference type="Proteomes" id="UP000029227">
    <property type="component" value="Unassembled WGS sequence"/>
</dbReference>
<evidence type="ECO:0008006" key="5">
    <source>
        <dbReference type="Google" id="ProtNLM"/>
    </source>
</evidence>
<evidence type="ECO:0000313" key="2">
    <source>
        <dbReference type="EMBL" id="KLV00300.1"/>
    </source>
</evidence>
<dbReference type="eggNOG" id="ENOG50331NB">
    <property type="taxonomic scope" value="Bacteria"/>
</dbReference>
<dbReference type="AlphaFoldDB" id="A0A090QMQ1"/>
<dbReference type="EMBL" id="BBMN01000003">
    <property type="protein sequence ID" value="GAL04211.1"/>
    <property type="molecule type" value="Genomic_DNA"/>
</dbReference>
<evidence type="ECO:0000313" key="3">
    <source>
        <dbReference type="Proteomes" id="UP000029227"/>
    </source>
</evidence>
<protein>
    <recommendedName>
        <fullName evidence="5">DUF2750 domain-containing protein</fullName>
    </recommendedName>
</protein>
<dbReference type="PATRIC" id="fig|754436.4.peg.2789"/>
<dbReference type="Proteomes" id="UP000036426">
    <property type="component" value="Unassembled WGS sequence"/>
</dbReference>